<feature type="transmembrane region" description="Helical" evidence="5">
    <location>
        <begin position="45"/>
        <end position="64"/>
    </location>
</feature>
<dbReference type="Pfam" id="PF13564">
    <property type="entry name" value="DoxX_2"/>
    <property type="match status" value="1"/>
</dbReference>
<evidence type="ECO:0000256" key="5">
    <source>
        <dbReference type="SAM" id="Phobius"/>
    </source>
</evidence>
<dbReference type="Proteomes" id="UP000276128">
    <property type="component" value="Unassembled WGS sequence"/>
</dbReference>
<feature type="transmembrane region" description="Helical" evidence="5">
    <location>
        <begin position="70"/>
        <end position="92"/>
    </location>
</feature>
<dbReference type="OrthoDB" id="3385086at2"/>
<proteinExistence type="predicted"/>
<dbReference type="AlphaFoldDB" id="A0A430JG56"/>
<comment type="subcellular location">
    <subcellularLocation>
        <location evidence="1">Membrane</location>
        <topology evidence="1">Multi-pass membrane protein</topology>
    </subcellularLocation>
</comment>
<evidence type="ECO:0000313" key="7">
    <source>
        <dbReference type="Proteomes" id="UP000276128"/>
    </source>
</evidence>
<comment type="caution">
    <text evidence="6">The sequence shown here is derived from an EMBL/GenBank/DDBJ whole genome shotgun (WGS) entry which is preliminary data.</text>
</comment>
<sequence length="117" mass="12679">MHITIWIVQGILALGFVYSGWMKAFRADQAQQSWSWVKDVPRGPVGFIGILELLGAVGLIVPQAAGITPWLTPVAALALAVVVLLGALFHIVRKEYKDIGVNLVFLALAVVVMIGRF</sequence>
<keyword evidence="2 5" id="KW-0812">Transmembrane</keyword>
<evidence type="ECO:0000313" key="6">
    <source>
        <dbReference type="EMBL" id="RTE09990.1"/>
    </source>
</evidence>
<evidence type="ECO:0000256" key="4">
    <source>
        <dbReference type="ARBA" id="ARBA00023136"/>
    </source>
</evidence>
<feature type="transmembrane region" description="Helical" evidence="5">
    <location>
        <begin position="99"/>
        <end position="115"/>
    </location>
</feature>
<name>A0A430JG56_9BACL</name>
<accession>A0A430JG56</accession>
<dbReference type="InterPro" id="IPR032808">
    <property type="entry name" value="DoxX"/>
</dbReference>
<gene>
    <name evidence="6" type="ORF">EJQ19_09845</name>
</gene>
<dbReference type="EMBL" id="RXHU01000024">
    <property type="protein sequence ID" value="RTE09990.1"/>
    <property type="molecule type" value="Genomic_DNA"/>
</dbReference>
<evidence type="ECO:0000256" key="1">
    <source>
        <dbReference type="ARBA" id="ARBA00004141"/>
    </source>
</evidence>
<dbReference type="RefSeq" id="WP_126141034.1">
    <property type="nucleotide sequence ID" value="NZ_RXHU01000024.1"/>
</dbReference>
<reference evidence="6 7" key="1">
    <citation type="submission" date="2018-12" db="EMBL/GenBank/DDBJ databases">
        <title>Bacillus ochoae sp. nov., Paenibacillus whitsoniae sp. nov., Paenibacillus spiritus sp. nov. Isolated from the Mars Exploration Rover during spacecraft assembly.</title>
        <authorList>
            <person name="Seuylemezian A."/>
            <person name="Vaishampayan P."/>
        </authorList>
    </citation>
    <scope>NUCLEOTIDE SEQUENCE [LARGE SCALE GENOMIC DNA]</scope>
    <source>
        <strain evidence="6 7">MER 54</strain>
    </source>
</reference>
<organism evidence="6 7">
    <name type="scientific">Paenibacillus whitsoniae</name>
    <dbReference type="NCBI Taxonomy" id="2496558"/>
    <lineage>
        <taxon>Bacteria</taxon>
        <taxon>Bacillati</taxon>
        <taxon>Bacillota</taxon>
        <taxon>Bacilli</taxon>
        <taxon>Bacillales</taxon>
        <taxon>Paenibacillaceae</taxon>
        <taxon>Paenibacillus</taxon>
    </lineage>
</organism>
<evidence type="ECO:0000256" key="3">
    <source>
        <dbReference type="ARBA" id="ARBA00022989"/>
    </source>
</evidence>
<evidence type="ECO:0000256" key="2">
    <source>
        <dbReference type="ARBA" id="ARBA00022692"/>
    </source>
</evidence>
<protein>
    <submittedName>
        <fullName evidence="6">DoxX family protein</fullName>
    </submittedName>
</protein>
<keyword evidence="3 5" id="KW-1133">Transmembrane helix</keyword>
<keyword evidence="4 5" id="KW-0472">Membrane</keyword>
<feature type="transmembrane region" description="Helical" evidence="5">
    <location>
        <begin position="6"/>
        <end position="25"/>
    </location>
</feature>
<keyword evidence="7" id="KW-1185">Reference proteome</keyword>
<dbReference type="GO" id="GO:0016020">
    <property type="term" value="C:membrane"/>
    <property type="evidence" value="ECO:0007669"/>
    <property type="project" value="UniProtKB-SubCell"/>
</dbReference>